<protein>
    <recommendedName>
        <fullName evidence="1">FUZ/MON1/HPS1 third Longin domain-containing protein</fullName>
    </recommendedName>
</protein>
<comment type="caution">
    <text evidence="2">The sequence shown here is derived from an EMBL/GenBank/DDBJ whole genome shotgun (WGS) entry which is preliminary data.</text>
</comment>
<organism evidence="2 3">
    <name type="scientific">Bugula neritina</name>
    <name type="common">Brown bryozoan</name>
    <name type="synonym">Sertularia neritina</name>
    <dbReference type="NCBI Taxonomy" id="10212"/>
    <lineage>
        <taxon>Eukaryota</taxon>
        <taxon>Metazoa</taxon>
        <taxon>Spiralia</taxon>
        <taxon>Lophotrochozoa</taxon>
        <taxon>Bryozoa</taxon>
        <taxon>Gymnolaemata</taxon>
        <taxon>Cheilostomatida</taxon>
        <taxon>Flustrina</taxon>
        <taxon>Buguloidea</taxon>
        <taxon>Bugulidae</taxon>
        <taxon>Bugula</taxon>
    </lineage>
</organism>
<dbReference type="InterPro" id="IPR043970">
    <property type="entry name" value="FUZ/MON1/HPS1_longin_3"/>
</dbReference>
<gene>
    <name evidence="2" type="ORF">EB796_010524</name>
</gene>
<keyword evidence="3" id="KW-1185">Reference proteome</keyword>
<evidence type="ECO:0000259" key="1">
    <source>
        <dbReference type="Pfam" id="PF19038"/>
    </source>
</evidence>
<dbReference type="Pfam" id="PF19038">
    <property type="entry name" value="Fuz_longin_3"/>
    <property type="match status" value="1"/>
</dbReference>
<dbReference type="AlphaFoldDB" id="A0A7J7K0Q3"/>
<accession>A0A7J7K0Q3</accession>
<name>A0A7J7K0Q3_BUGNE</name>
<sequence>MLSVIEMHSTFNMYDSTTLSDDCGESRSSVQEVYCSARLYKCYAISQPPYKMFILFSAKIQTYAMSSVSKKLLQSLIKERYI</sequence>
<proteinExistence type="predicted"/>
<dbReference type="EMBL" id="VXIV02001635">
    <property type="protein sequence ID" value="KAF6031166.1"/>
    <property type="molecule type" value="Genomic_DNA"/>
</dbReference>
<dbReference type="Proteomes" id="UP000593567">
    <property type="component" value="Unassembled WGS sequence"/>
</dbReference>
<reference evidence="2" key="1">
    <citation type="submission" date="2020-06" db="EMBL/GenBank/DDBJ databases">
        <title>Draft genome of Bugula neritina, a colonial animal packing powerful symbionts and potential medicines.</title>
        <authorList>
            <person name="Rayko M."/>
        </authorList>
    </citation>
    <scope>NUCLEOTIDE SEQUENCE [LARGE SCALE GENOMIC DNA]</scope>
    <source>
        <strain evidence="2">Kwan_BN1</strain>
    </source>
</reference>
<dbReference type="GO" id="GO:0016192">
    <property type="term" value="P:vesicle-mediated transport"/>
    <property type="evidence" value="ECO:0007669"/>
    <property type="project" value="InterPro"/>
</dbReference>
<feature type="domain" description="FUZ/MON1/HPS1 third Longin" evidence="1">
    <location>
        <begin position="25"/>
        <end position="79"/>
    </location>
</feature>
<evidence type="ECO:0000313" key="2">
    <source>
        <dbReference type="EMBL" id="KAF6031166.1"/>
    </source>
</evidence>
<evidence type="ECO:0000313" key="3">
    <source>
        <dbReference type="Proteomes" id="UP000593567"/>
    </source>
</evidence>